<dbReference type="PANTHER" id="PTHR13014">
    <property type="entry name" value="MITOCHONDRIAL 28S RIBOSOMAL PROTEIN S30/P52 PRO-APOTOTIC PROTEIN"/>
    <property type="match status" value="1"/>
</dbReference>
<evidence type="ECO:0000313" key="5">
    <source>
        <dbReference type="Proteomes" id="UP000887574"/>
    </source>
</evidence>
<organism evidence="5 6">
    <name type="scientific">Ditylenchus dipsaci</name>
    <dbReference type="NCBI Taxonomy" id="166011"/>
    <lineage>
        <taxon>Eukaryota</taxon>
        <taxon>Metazoa</taxon>
        <taxon>Ecdysozoa</taxon>
        <taxon>Nematoda</taxon>
        <taxon>Chromadorea</taxon>
        <taxon>Rhabditida</taxon>
        <taxon>Tylenchina</taxon>
        <taxon>Tylenchomorpha</taxon>
        <taxon>Sphaerularioidea</taxon>
        <taxon>Anguinidae</taxon>
        <taxon>Anguininae</taxon>
        <taxon>Ditylenchus</taxon>
    </lineage>
</organism>
<proteinExistence type="predicted"/>
<comment type="subcellular location">
    <subcellularLocation>
        <location evidence="1">Mitochondrion</location>
    </subcellularLocation>
</comment>
<keyword evidence="2" id="KW-0689">Ribosomal protein</keyword>
<accession>A0A915EK43</accession>
<dbReference type="WBParaSite" id="jg7152">
    <property type="protein sequence ID" value="jg7152"/>
    <property type="gene ID" value="jg7152"/>
</dbReference>
<dbReference type="Pfam" id="PF07147">
    <property type="entry name" value="PDCD9"/>
    <property type="match status" value="1"/>
</dbReference>
<dbReference type="GO" id="GO:0005762">
    <property type="term" value="C:mitochondrial large ribosomal subunit"/>
    <property type="evidence" value="ECO:0007669"/>
    <property type="project" value="TreeGrafter"/>
</dbReference>
<evidence type="ECO:0000256" key="3">
    <source>
        <dbReference type="ARBA" id="ARBA00023128"/>
    </source>
</evidence>
<sequence>MYRVAPVGLVRPPYYRRGCRPKPKSKVESWLRDQFMTPADKEGYGPRLYDYYKTAELLKEMPIRERIEFVSPYERPWNKMEKSWHRGWHQPLMSTRKAWKLDSVPKYFDTLDFYKYITKTRVDDSQAEFNQFYENSGPSESAMDIFENRVQETLLCLLQSKSSDDKDAVTEFLRNITEDGILCMSDANPELALSRRISYTTRCESFWIRAGFTRMYERHLIFSDEVVPVRKRFPCDDRRRLGELAFTMRDDMALQIRSREPLNNLFEYSDVAKLEKKVFEEHANLDEFVLNPKVYNLWPDDKVLYQAPGYDADVEEPMKYGRLAVKNVLPLYKMMNLWKTDSAVEELQVRSENFTSIAVSSLFNWLNGQAHAIGHTQFTDVERPLTSQLILSTGKEFFFAIGQLNTIAINIDIPGFVNNTRIWRWNSPRGSSVLLSLFAMLILFQYRE</sequence>
<keyword evidence="4" id="KW-0687">Ribonucleoprotein</keyword>
<dbReference type="GO" id="GO:0003735">
    <property type="term" value="F:structural constituent of ribosome"/>
    <property type="evidence" value="ECO:0007669"/>
    <property type="project" value="InterPro"/>
</dbReference>
<evidence type="ECO:0000256" key="4">
    <source>
        <dbReference type="ARBA" id="ARBA00023274"/>
    </source>
</evidence>
<protein>
    <submittedName>
        <fullName evidence="6">28S ribosomal protein S30, mitochondrial</fullName>
    </submittedName>
</protein>
<dbReference type="InterPro" id="IPR010793">
    <property type="entry name" value="Ribosomal_mL37/mL65"/>
</dbReference>
<reference evidence="6" key="1">
    <citation type="submission" date="2022-11" db="UniProtKB">
        <authorList>
            <consortium name="WormBaseParasite"/>
        </authorList>
    </citation>
    <scope>IDENTIFICATION</scope>
</reference>
<keyword evidence="5" id="KW-1185">Reference proteome</keyword>
<dbReference type="PANTHER" id="PTHR13014:SF3">
    <property type="entry name" value="LARGE RIBOSOMAL SUBUNIT PROTEIN ML65"/>
    <property type="match status" value="1"/>
</dbReference>
<dbReference type="Proteomes" id="UP000887574">
    <property type="component" value="Unplaced"/>
</dbReference>
<evidence type="ECO:0000256" key="1">
    <source>
        <dbReference type="ARBA" id="ARBA00004173"/>
    </source>
</evidence>
<dbReference type="GO" id="GO:0006412">
    <property type="term" value="P:translation"/>
    <property type="evidence" value="ECO:0007669"/>
    <property type="project" value="InterPro"/>
</dbReference>
<name>A0A915EK43_9BILA</name>
<dbReference type="AlphaFoldDB" id="A0A915EK43"/>
<evidence type="ECO:0000256" key="2">
    <source>
        <dbReference type="ARBA" id="ARBA00022980"/>
    </source>
</evidence>
<keyword evidence="3" id="KW-0496">Mitochondrion</keyword>
<dbReference type="InterPro" id="IPR039982">
    <property type="entry name" value="Ribosomal_mL65"/>
</dbReference>
<evidence type="ECO:0000313" key="6">
    <source>
        <dbReference type="WBParaSite" id="jg7152"/>
    </source>
</evidence>